<accession>A0A4Z1KN38</accession>
<evidence type="ECO:0000313" key="2">
    <source>
        <dbReference type="Proteomes" id="UP000297280"/>
    </source>
</evidence>
<keyword evidence="2" id="KW-1185">Reference proteome</keyword>
<dbReference type="Proteomes" id="UP000297280">
    <property type="component" value="Unassembled WGS sequence"/>
</dbReference>
<dbReference type="EMBL" id="PQXO01000437">
    <property type="protein sequence ID" value="TGO85034.1"/>
    <property type="molecule type" value="Genomic_DNA"/>
</dbReference>
<evidence type="ECO:0000313" key="1">
    <source>
        <dbReference type="EMBL" id="TGO85034.1"/>
    </source>
</evidence>
<dbReference type="AlphaFoldDB" id="A0A4Z1KN38"/>
<gene>
    <name evidence="1" type="ORF">BPOR_0438g00050</name>
</gene>
<name>A0A4Z1KN38_9HELO</name>
<reference evidence="1 2" key="1">
    <citation type="submission" date="2017-12" db="EMBL/GenBank/DDBJ databases">
        <title>Comparative genomics of Botrytis spp.</title>
        <authorList>
            <person name="Valero-Jimenez C.A."/>
            <person name="Tapia P."/>
            <person name="Veloso J."/>
            <person name="Silva-Moreno E."/>
            <person name="Staats M."/>
            <person name="Valdes J.H."/>
            <person name="Van Kan J.A.L."/>
        </authorList>
    </citation>
    <scope>NUCLEOTIDE SEQUENCE [LARGE SCALE GENOMIC DNA]</scope>
    <source>
        <strain evidence="1 2">MUCL3349</strain>
    </source>
</reference>
<comment type="caution">
    <text evidence="1">The sequence shown here is derived from an EMBL/GenBank/DDBJ whole genome shotgun (WGS) entry which is preliminary data.</text>
</comment>
<proteinExistence type="predicted"/>
<sequence length="155" mass="16961">MNTLAPQMSSALEGMPNPIWSKISIIRSEGSEQHKELHPKAEEFILLLQSLKMNDSKPENNGVLDATVQNMKEHINSTLGLTCPQNACNTETPPASNVLLQAINKDPLKASDEEIKQSLRNLNVPAKSKFIFSQLAEAVEALDINSACDVSHNLS</sequence>
<protein>
    <submittedName>
        <fullName evidence="1">Uncharacterized protein</fullName>
    </submittedName>
</protein>
<organism evidence="1 2">
    <name type="scientific">Botrytis porri</name>
    <dbReference type="NCBI Taxonomy" id="87229"/>
    <lineage>
        <taxon>Eukaryota</taxon>
        <taxon>Fungi</taxon>
        <taxon>Dikarya</taxon>
        <taxon>Ascomycota</taxon>
        <taxon>Pezizomycotina</taxon>
        <taxon>Leotiomycetes</taxon>
        <taxon>Helotiales</taxon>
        <taxon>Sclerotiniaceae</taxon>
        <taxon>Botrytis</taxon>
    </lineage>
</organism>